<keyword evidence="6" id="KW-0472">Membrane</keyword>
<keyword evidence="5 9" id="KW-0297">G-protein coupled receptor</keyword>
<evidence type="ECO:0000256" key="6">
    <source>
        <dbReference type="ARBA" id="ARBA00023136"/>
    </source>
</evidence>
<reference evidence="10" key="1">
    <citation type="submission" date="2022-03" db="EMBL/GenBank/DDBJ databases">
        <authorList>
            <person name="Martin C."/>
        </authorList>
    </citation>
    <scope>NUCLEOTIDE SEQUENCE</scope>
</reference>
<dbReference type="GO" id="GO:0004930">
    <property type="term" value="F:G protein-coupled receptor activity"/>
    <property type="evidence" value="ECO:0007669"/>
    <property type="project" value="UniProtKB-KW"/>
</dbReference>
<evidence type="ECO:0000256" key="2">
    <source>
        <dbReference type="ARBA" id="ARBA00022475"/>
    </source>
</evidence>
<dbReference type="SMART" id="SM01381">
    <property type="entry name" value="7TM_GPCR_Srsx"/>
    <property type="match status" value="1"/>
</dbReference>
<accession>A0A8J1TMA3</accession>
<evidence type="ECO:0000256" key="3">
    <source>
        <dbReference type="ARBA" id="ARBA00022692"/>
    </source>
</evidence>
<proteinExistence type="inferred from homology"/>
<dbReference type="SUPFAM" id="SSF81321">
    <property type="entry name" value="Family A G protein-coupled receptor-like"/>
    <property type="match status" value="1"/>
</dbReference>
<keyword evidence="4" id="KW-1133">Transmembrane helix</keyword>
<keyword evidence="8 9" id="KW-0807">Transducer</keyword>
<dbReference type="Proteomes" id="UP000749559">
    <property type="component" value="Unassembled WGS sequence"/>
</dbReference>
<dbReference type="EMBL" id="CAIIXF020000012">
    <property type="protein sequence ID" value="CAH1801894.1"/>
    <property type="molecule type" value="Genomic_DNA"/>
</dbReference>
<evidence type="ECO:0000256" key="4">
    <source>
        <dbReference type="ARBA" id="ARBA00022989"/>
    </source>
</evidence>
<comment type="caution">
    <text evidence="10">The sequence shown here is derived from an EMBL/GenBank/DDBJ whole genome shotgun (WGS) entry which is preliminary data.</text>
</comment>
<evidence type="ECO:0000256" key="9">
    <source>
        <dbReference type="RuleBase" id="RU000688"/>
    </source>
</evidence>
<organism evidence="10 11">
    <name type="scientific">Owenia fusiformis</name>
    <name type="common">Polychaete worm</name>
    <dbReference type="NCBI Taxonomy" id="6347"/>
    <lineage>
        <taxon>Eukaryota</taxon>
        <taxon>Metazoa</taxon>
        <taxon>Spiralia</taxon>
        <taxon>Lophotrochozoa</taxon>
        <taxon>Annelida</taxon>
        <taxon>Polychaeta</taxon>
        <taxon>Sedentaria</taxon>
        <taxon>Canalipalpata</taxon>
        <taxon>Sabellida</taxon>
        <taxon>Oweniida</taxon>
        <taxon>Oweniidae</taxon>
        <taxon>Owenia</taxon>
    </lineage>
</organism>
<dbReference type="Gene3D" id="1.20.1070.10">
    <property type="entry name" value="Rhodopsin 7-helix transmembrane proteins"/>
    <property type="match status" value="1"/>
</dbReference>
<evidence type="ECO:0000256" key="5">
    <source>
        <dbReference type="ARBA" id="ARBA00023040"/>
    </source>
</evidence>
<dbReference type="PANTHER" id="PTHR22752:SF14">
    <property type="entry name" value="G-PROTEIN COUPLED RECEPTORS FAMILY 1 PROFILE DOMAIN-CONTAINING PROTEIN"/>
    <property type="match status" value="1"/>
</dbReference>
<dbReference type="AlphaFoldDB" id="A0A8J1TMA3"/>
<keyword evidence="3 9" id="KW-0812">Transmembrane</keyword>
<dbReference type="InterPro" id="IPR000276">
    <property type="entry name" value="GPCR_Rhodpsn"/>
</dbReference>
<keyword evidence="2" id="KW-1003">Cell membrane</keyword>
<sequence>MYTTPWNLSTESQLSEIKSDNSTATNLNDSSLERTIEVIILSVISLIALMGNVSVCLVVIKTMDLRRASNSLVLCLATADILVATFNMPMMIVTIATGDWMFSNEACVATGFIGMTLLIASVLSLAAISVDRYNIICHVAKFQQKKKSTAIMIIGVWVFSLLLASPPLFGWAEYGYRPRQSVCFCLWTASVSYTFFMVGACFGLPCIVMSCCYIRVLWTVKKSRQRIEAMDTNTKQISILEMPNLTNHLTFPVNHDTLPSVHHDEITVMENEINTKDVNSMPKESLTPCDPRIPGLEIMQHRTKKKVKKKREEIRFTLSLVVVVFVFIICWLPYCIEMFYSVFSNQSTPRSVALLTQLLGYLNSGINPILYGALNKQFRDGYSKIYRPLLNRCHC</sequence>
<dbReference type="Pfam" id="PF00001">
    <property type="entry name" value="7tm_1"/>
    <property type="match status" value="1"/>
</dbReference>
<dbReference type="CDD" id="cd00637">
    <property type="entry name" value="7tm_classA_rhodopsin-like"/>
    <property type="match status" value="1"/>
</dbReference>
<keyword evidence="7 9" id="KW-0675">Receptor</keyword>
<dbReference type="OrthoDB" id="6376512at2759"/>
<dbReference type="PANTHER" id="PTHR22752">
    <property type="entry name" value="G PROTEIN-COUPLED RECEPTOR"/>
    <property type="match status" value="1"/>
</dbReference>
<evidence type="ECO:0000256" key="8">
    <source>
        <dbReference type="ARBA" id="ARBA00023224"/>
    </source>
</evidence>
<protein>
    <submittedName>
        <fullName evidence="10">Uncharacterized protein</fullName>
    </submittedName>
</protein>
<comment type="similarity">
    <text evidence="9">Belongs to the G-protein coupled receptor 1 family.</text>
</comment>
<gene>
    <name evidence="10" type="ORF">OFUS_LOCUS25629</name>
</gene>
<evidence type="ECO:0000313" key="10">
    <source>
        <dbReference type="EMBL" id="CAH1801894.1"/>
    </source>
</evidence>
<evidence type="ECO:0000313" key="11">
    <source>
        <dbReference type="Proteomes" id="UP000749559"/>
    </source>
</evidence>
<dbReference type="PROSITE" id="PS00237">
    <property type="entry name" value="G_PROTEIN_RECEP_F1_1"/>
    <property type="match status" value="1"/>
</dbReference>
<keyword evidence="11" id="KW-1185">Reference proteome</keyword>
<comment type="subcellular location">
    <subcellularLocation>
        <location evidence="1">Cell membrane</location>
        <topology evidence="1">Multi-pass membrane protein</topology>
    </subcellularLocation>
</comment>
<dbReference type="PROSITE" id="PS50262">
    <property type="entry name" value="G_PROTEIN_RECEP_F1_2"/>
    <property type="match status" value="1"/>
</dbReference>
<dbReference type="GO" id="GO:0005886">
    <property type="term" value="C:plasma membrane"/>
    <property type="evidence" value="ECO:0007669"/>
    <property type="project" value="UniProtKB-SubCell"/>
</dbReference>
<dbReference type="PRINTS" id="PR00237">
    <property type="entry name" value="GPCRRHODOPSN"/>
</dbReference>
<evidence type="ECO:0000256" key="1">
    <source>
        <dbReference type="ARBA" id="ARBA00004651"/>
    </source>
</evidence>
<dbReference type="InterPro" id="IPR017452">
    <property type="entry name" value="GPCR_Rhodpsn_7TM"/>
</dbReference>
<name>A0A8J1TMA3_OWEFU</name>
<evidence type="ECO:0000256" key="7">
    <source>
        <dbReference type="ARBA" id="ARBA00023170"/>
    </source>
</evidence>